<feature type="region of interest" description="Disordered" evidence="1">
    <location>
        <begin position="26"/>
        <end position="49"/>
    </location>
</feature>
<gene>
    <name evidence="2" type="ORF">DB88DRAFT_49699</name>
</gene>
<dbReference type="AlphaFoldDB" id="A0AAD9L9U3"/>
<evidence type="ECO:0000313" key="3">
    <source>
        <dbReference type="Proteomes" id="UP001182556"/>
    </source>
</evidence>
<dbReference type="Proteomes" id="UP001182556">
    <property type="component" value="Unassembled WGS sequence"/>
</dbReference>
<keyword evidence="3" id="KW-1185">Reference proteome</keyword>
<organism evidence="2 3">
    <name type="scientific">Papiliotrema laurentii</name>
    <name type="common">Cryptococcus laurentii</name>
    <dbReference type="NCBI Taxonomy" id="5418"/>
    <lineage>
        <taxon>Eukaryota</taxon>
        <taxon>Fungi</taxon>
        <taxon>Dikarya</taxon>
        <taxon>Basidiomycota</taxon>
        <taxon>Agaricomycotina</taxon>
        <taxon>Tremellomycetes</taxon>
        <taxon>Tremellales</taxon>
        <taxon>Rhynchogastremaceae</taxon>
        <taxon>Papiliotrema</taxon>
    </lineage>
</organism>
<name>A0AAD9L9U3_PAPLA</name>
<feature type="compositionally biased region" description="Pro residues" evidence="1">
    <location>
        <begin position="85"/>
        <end position="94"/>
    </location>
</feature>
<feature type="compositionally biased region" description="Polar residues" evidence="1">
    <location>
        <begin position="109"/>
        <end position="156"/>
    </location>
</feature>
<protein>
    <submittedName>
        <fullName evidence="2">Uncharacterized protein</fullName>
    </submittedName>
</protein>
<evidence type="ECO:0000313" key="2">
    <source>
        <dbReference type="EMBL" id="KAK1927817.1"/>
    </source>
</evidence>
<evidence type="ECO:0000256" key="1">
    <source>
        <dbReference type="SAM" id="MobiDB-lite"/>
    </source>
</evidence>
<comment type="caution">
    <text evidence="2">The sequence shown here is derived from an EMBL/GenBank/DDBJ whole genome shotgun (WGS) entry which is preliminary data.</text>
</comment>
<accession>A0AAD9L9U3</accession>
<proteinExistence type="predicted"/>
<reference evidence="2" key="1">
    <citation type="submission" date="2023-02" db="EMBL/GenBank/DDBJ databases">
        <title>Identification and recombinant expression of a fungal hydrolase from Papiliotrema laurentii that hydrolyzes apple cutin and clears colloidal polyester polyurethane.</title>
        <authorList>
            <consortium name="DOE Joint Genome Institute"/>
            <person name="Roman V.A."/>
            <person name="Bojanowski C."/>
            <person name="Crable B.R."/>
            <person name="Wagner D.N."/>
            <person name="Hung C.S."/>
            <person name="Nadeau L.J."/>
            <person name="Schratz L."/>
            <person name="Haridas S."/>
            <person name="Pangilinan J."/>
            <person name="Lipzen A."/>
            <person name="Na H."/>
            <person name="Yan M."/>
            <person name="Ng V."/>
            <person name="Grigoriev I.V."/>
            <person name="Spatafora J.W."/>
            <person name="Barlow D."/>
            <person name="Biffinger J."/>
            <person name="Kelley-Loughnane N."/>
            <person name="Varaljay V.A."/>
            <person name="Crookes-Goodson W.J."/>
        </authorList>
    </citation>
    <scope>NUCLEOTIDE SEQUENCE</scope>
    <source>
        <strain evidence="2">5307AH</strain>
    </source>
</reference>
<dbReference type="EMBL" id="JAODAN010000001">
    <property type="protein sequence ID" value="KAK1927817.1"/>
    <property type="molecule type" value="Genomic_DNA"/>
</dbReference>
<feature type="region of interest" description="Disordered" evidence="1">
    <location>
        <begin position="83"/>
        <end position="156"/>
    </location>
</feature>
<sequence length="181" mass="19198">MCADYVSSSRPGSICCRRLPPVVGADAQKRSRLNSPNPPASSTSKHLANVPKLGEIGATKTKLPHPPLGYPYGLTPYRYQCLTPHLPPPPPGDPTDPNFHRFDPAGTVLSPQKSGSNETDSQPTTQINTPITANASHTDVSQYLSNTDYPPSDTNDAAFQSLSALLAASREYEAGHGGPGH</sequence>